<reference evidence="2" key="1">
    <citation type="submission" date="2020-06" db="EMBL/GenBank/DDBJ databases">
        <authorList>
            <person name="Li T."/>
            <person name="Hu X."/>
            <person name="Zhang T."/>
            <person name="Song X."/>
            <person name="Zhang H."/>
            <person name="Dai N."/>
            <person name="Sheng W."/>
            <person name="Hou X."/>
            <person name="Wei L."/>
        </authorList>
    </citation>
    <scope>NUCLEOTIDE SEQUENCE</scope>
    <source>
        <strain evidence="2">KEN8</strain>
        <tissue evidence="2">Leaf</tissue>
    </source>
</reference>
<proteinExistence type="predicted"/>
<comment type="caution">
    <text evidence="2">The sequence shown here is derived from an EMBL/GenBank/DDBJ whole genome shotgun (WGS) entry which is preliminary data.</text>
</comment>
<protein>
    <submittedName>
        <fullName evidence="2">Uncharacterized protein</fullName>
    </submittedName>
</protein>
<dbReference type="EMBL" id="JACGWM010000012">
    <property type="protein sequence ID" value="KAL0336920.1"/>
    <property type="molecule type" value="Genomic_DNA"/>
</dbReference>
<name>A0AAW2N0D0_9LAMI</name>
<feature type="transmembrane region" description="Helical" evidence="1">
    <location>
        <begin position="80"/>
        <end position="102"/>
    </location>
</feature>
<dbReference type="AlphaFoldDB" id="A0AAW2N0D0"/>
<gene>
    <name evidence="2" type="ORF">Scaly_1967100</name>
</gene>
<keyword evidence="1" id="KW-1133">Transmembrane helix</keyword>
<keyword evidence="1" id="KW-0812">Transmembrane</keyword>
<organism evidence="2">
    <name type="scientific">Sesamum calycinum</name>
    <dbReference type="NCBI Taxonomy" id="2727403"/>
    <lineage>
        <taxon>Eukaryota</taxon>
        <taxon>Viridiplantae</taxon>
        <taxon>Streptophyta</taxon>
        <taxon>Embryophyta</taxon>
        <taxon>Tracheophyta</taxon>
        <taxon>Spermatophyta</taxon>
        <taxon>Magnoliopsida</taxon>
        <taxon>eudicotyledons</taxon>
        <taxon>Gunneridae</taxon>
        <taxon>Pentapetalae</taxon>
        <taxon>asterids</taxon>
        <taxon>lamiids</taxon>
        <taxon>Lamiales</taxon>
        <taxon>Pedaliaceae</taxon>
        <taxon>Sesamum</taxon>
    </lineage>
</organism>
<accession>A0AAW2N0D0</accession>
<sequence length="112" mass="12367">MEGISSSHLFDNHSSRGSESVNVENMATVQDDCSSLFINYVLSLSIHTTQHAAAIAWHEMRRAWRGDQSVASQRKPGEPIMRHVAMSLAISISFILFLACGVRDAGVPHTRM</sequence>
<evidence type="ECO:0000313" key="2">
    <source>
        <dbReference type="EMBL" id="KAL0336920.1"/>
    </source>
</evidence>
<reference evidence="2" key="2">
    <citation type="journal article" date="2024" name="Plant">
        <title>Genomic evolution and insights into agronomic trait innovations of Sesamum species.</title>
        <authorList>
            <person name="Miao H."/>
            <person name="Wang L."/>
            <person name="Qu L."/>
            <person name="Liu H."/>
            <person name="Sun Y."/>
            <person name="Le M."/>
            <person name="Wang Q."/>
            <person name="Wei S."/>
            <person name="Zheng Y."/>
            <person name="Lin W."/>
            <person name="Duan Y."/>
            <person name="Cao H."/>
            <person name="Xiong S."/>
            <person name="Wang X."/>
            <person name="Wei L."/>
            <person name="Li C."/>
            <person name="Ma Q."/>
            <person name="Ju M."/>
            <person name="Zhao R."/>
            <person name="Li G."/>
            <person name="Mu C."/>
            <person name="Tian Q."/>
            <person name="Mei H."/>
            <person name="Zhang T."/>
            <person name="Gao T."/>
            <person name="Zhang H."/>
        </authorList>
    </citation>
    <scope>NUCLEOTIDE SEQUENCE</scope>
    <source>
        <strain evidence="2">KEN8</strain>
    </source>
</reference>
<keyword evidence="1" id="KW-0472">Membrane</keyword>
<evidence type="ECO:0000256" key="1">
    <source>
        <dbReference type="SAM" id="Phobius"/>
    </source>
</evidence>